<dbReference type="InterPro" id="IPR039697">
    <property type="entry name" value="Alcohol_dehydrogenase_Fe"/>
</dbReference>
<name>A0A9D1WFC2_9GAMM</name>
<evidence type="ECO:0000259" key="2">
    <source>
        <dbReference type="Pfam" id="PF00465"/>
    </source>
</evidence>
<dbReference type="Gene3D" id="3.40.50.1970">
    <property type="match status" value="1"/>
</dbReference>
<dbReference type="AlphaFoldDB" id="A0A9D1WFC2"/>
<keyword evidence="1 4" id="KW-0560">Oxidoreductase</keyword>
<dbReference type="InterPro" id="IPR056798">
    <property type="entry name" value="ADH_Fe_C"/>
</dbReference>
<dbReference type="InterPro" id="IPR001670">
    <property type="entry name" value="ADH_Fe/GldA"/>
</dbReference>
<dbReference type="PANTHER" id="PTHR11496:SF103">
    <property type="entry name" value="DEHYDROGENASE, PUTATIVE-RELATED"/>
    <property type="match status" value="1"/>
</dbReference>
<accession>A0A9D1WFC2</accession>
<evidence type="ECO:0000256" key="1">
    <source>
        <dbReference type="ARBA" id="ARBA00023002"/>
    </source>
</evidence>
<evidence type="ECO:0000313" key="5">
    <source>
        <dbReference type="Proteomes" id="UP000886829"/>
    </source>
</evidence>
<evidence type="ECO:0000313" key="4">
    <source>
        <dbReference type="EMBL" id="HIX57883.1"/>
    </source>
</evidence>
<dbReference type="PANTHER" id="PTHR11496">
    <property type="entry name" value="ALCOHOL DEHYDROGENASE"/>
    <property type="match status" value="1"/>
</dbReference>
<dbReference type="Gene3D" id="1.20.1090.10">
    <property type="entry name" value="Dehydroquinate synthase-like - alpha domain"/>
    <property type="match status" value="1"/>
</dbReference>
<feature type="domain" description="Fe-containing alcohol dehydrogenase-like C-terminal" evidence="3">
    <location>
        <begin position="176"/>
        <end position="355"/>
    </location>
</feature>
<protein>
    <submittedName>
        <fullName evidence="4">Iron-containing alcohol dehydrogenase</fullName>
        <ecNumber evidence="4">1.1.1.1</ecNumber>
    </submittedName>
</protein>
<sequence>MDIEQQFFLGEVGLARFPEVLPQVKHPLIVTRGTVKERYLSSVVSAFKLQDYEVFSGFEPCPTLAQVQSCSLDVVSKCDALIAIGGGSAMDCAKAIKHEMLEHLKASGADAATLEQWGALPLVTVATTFGSGSEVTPFAVIYTEKGKISLGSPELTPNVCFSVAEFGLSVPQSQRAAAACDCLCQGIEAYWATQGNEYSGALALTCIKQCVNFMRAAVLEQDLGAQEVMAQASLLSGRAISISRTTAAHALSYYFTQYHGIAHGHAVALIMRSLFALNYAAIENGRMLLLTLGLHSSAEFKPWLEQLMRDLGLRSSFADFSLPESELDKAVASVNLQRLANNPAPLTAEQLRSLLC</sequence>
<dbReference type="Pfam" id="PF25137">
    <property type="entry name" value="ADH_Fe_C"/>
    <property type="match status" value="1"/>
</dbReference>
<dbReference type="GO" id="GO:0046872">
    <property type="term" value="F:metal ion binding"/>
    <property type="evidence" value="ECO:0007669"/>
    <property type="project" value="InterPro"/>
</dbReference>
<reference evidence="4" key="2">
    <citation type="submission" date="2021-04" db="EMBL/GenBank/DDBJ databases">
        <authorList>
            <person name="Gilroy R."/>
        </authorList>
    </citation>
    <scope>NUCLEOTIDE SEQUENCE</scope>
    <source>
        <strain evidence="4">USASDec5-558</strain>
    </source>
</reference>
<dbReference type="Pfam" id="PF00465">
    <property type="entry name" value="Fe-ADH"/>
    <property type="match status" value="1"/>
</dbReference>
<organism evidence="4 5">
    <name type="scientific">Candidatus Anaerobiospirillum pullistercoris</name>
    <dbReference type="NCBI Taxonomy" id="2838452"/>
    <lineage>
        <taxon>Bacteria</taxon>
        <taxon>Pseudomonadati</taxon>
        <taxon>Pseudomonadota</taxon>
        <taxon>Gammaproteobacteria</taxon>
        <taxon>Aeromonadales</taxon>
        <taxon>Succinivibrionaceae</taxon>
        <taxon>Anaerobiospirillum</taxon>
    </lineage>
</organism>
<dbReference type="SUPFAM" id="SSF56796">
    <property type="entry name" value="Dehydroquinate synthase-like"/>
    <property type="match status" value="1"/>
</dbReference>
<dbReference type="Proteomes" id="UP000886829">
    <property type="component" value="Unassembled WGS sequence"/>
</dbReference>
<evidence type="ECO:0000259" key="3">
    <source>
        <dbReference type="Pfam" id="PF25137"/>
    </source>
</evidence>
<gene>
    <name evidence="4" type="ORF">H9850_10500</name>
</gene>
<feature type="domain" description="Alcohol dehydrogenase iron-type/glycerol dehydrogenase GldA" evidence="2">
    <location>
        <begin position="7"/>
        <end position="160"/>
    </location>
</feature>
<dbReference type="EC" id="1.1.1.1" evidence="4"/>
<dbReference type="EMBL" id="DXEV01000209">
    <property type="protein sequence ID" value="HIX57883.1"/>
    <property type="molecule type" value="Genomic_DNA"/>
</dbReference>
<comment type="caution">
    <text evidence="4">The sequence shown here is derived from an EMBL/GenBank/DDBJ whole genome shotgun (WGS) entry which is preliminary data.</text>
</comment>
<proteinExistence type="predicted"/>
<reference evidence="4" key="1">
    <citation type="journal article" date="2021" name="PeerJ">
        <title>Extensive microbial diversity within the chicken gut microbiome revealed by metagenomics and culture.</title>
        <authorList>
            <person name="Gilroy R."/>
            <person name="Ravi A."/>
            <person name="Getino M."/>
            <person name="Pursley I."/>
            <person name="Horton D.L."/>
            <person name="Alikhan N.F."/>
            <person name="Baker D."/>
            <person name="Gharbi K."/>
            <person name="Hall N."/>
            <person name="Watson M."/>
            <person name="Adriaenssens E.M."/>
            <person name="Foster-Nyarko E."/>
            <person name="Jarju S."/>
            <person name="Secka A."/>
            <person name="Antonio M."/>
            <person name="Oren A."/>
            <person name="Chaudhuri R.R."/>
            <person name="La Ragione R."/>
            <person name="Hildebrand F."/>
            <person name="Pallen M.J."/>
        </authorList>
    </citation>
    <scope>NUCLEOTIDE SEQUENCE</scope>
    <source>
        <strain evidence="4">USASDec5-558</strain>
    </source>
</reference>
<dbReference type="GO" id="GO:0004022">
    <property type="term" value="F:alcohol dehydrogenase (NAD+) activity"/>
    <property type="evidence" value="ECO:0007669"/>
    <property type="project" value="UniProtKB-EC"/>
</dbReference>